<evidence type="ECO:0000256" key="1">
    <source>
        <dbReference type="SAM" id="MobiDB-lite"/>
    </source>
</evidence>
<feature type="compositionally biased region" description="Basic residues" evidence="1">
    <location>
        <begin position="286"/>
        <end position="295"/>
    </location>
</feature>
<evidence type="ECO:0000313" key="3">
    <source>
        <dbReference type="EMBL" id="KAK0171836.1"/>
    </source>
</evidence>
<proteinExistence type="predicted"/>
<reference evidence="3" key="2">
    <citation type="submission" date="2023-03" db="EMBL/GenBank/DDBJ databases">
        <authorList>
            <person name="Inwood S.N."/>
            <person name="Skelly J.G."/>
            <person name="Guhlin J."/>
            <person name="Harrop T.W.R."/>
            <person name="Goldson S.G."/>
            <person name="Dearden P.K."/>
        </authorList>
    </citation>
    <scope>NUCLEOTIDE SEQUENCE</scope>
    <source>
        <strain evidence="3">Irish</strain>
        <tissue evidence="3">Whole body</tissue>
    </source>
</reference>
<sequence length="295" mass="33488">MKFCIFLILVVIVVFSNAMEWERSTGLELQDVVVEYYNNSDDNSTLPNSSENILDYATNLPSLDSDEFIELETGDFVNNSAAILSVINESNSKNVSDLEFNSITRNSSNSNTTEMDNSIVPEIKYPEVEKPVETILTLNTTTNLKNLTDLKIDNTFEKPQEANTILNSTNSKKPNDLEIEETNNRLLKLEKILKKISSENSKYINLPRNIKNWLSTLTELVLTNTKLNTMSDVKCTEPCDDDVQLELTLKQSYLVKKLQNLIQKNAIPRSPFVLKTRGRQGESKAPRKKLPLMED</sequence>
<evidence type="ECO:0000313" key="4">
    <source>
        <dbReference type="Proteomes" id="UP001168990"/>
    </source>
</evidence>
<reference evidence="3" key="1">
    <citation type="journal article" date="2023" name="bioRxiv">
        <title>Scaffold-level genome assemblies of two parasitoid biocontrol wasps reveal the parthenogenesis mechanism and an associated novel virus.</title>
        <authorList>
            <person name="Inwood S."/>
            <person name="Skelly J."/>
            <person name="Guhlin J."/>
            <person name="Harrop T."/>
            <person name="Goldson S."/>
            <person name="Dearden P."/>
        </authorList>
    </citation>
    <scope>NUCLEOTIDE SEQUENCE</scope>
    <source>
        <strain evidence="3">Irish</strain>
        <tissue evidence="3">Whole body</tissue>
    </source>
</reference>
<keyword evidence="2" id="KW-0732">Signal</keyword>
<name>A0AA39KSE1_9HYME</name>
<keyword evidence="4" id="KW-1185">Reference proteome</keyword>
<organism evidence="3 4">
    <name type="scientific">Microctonus aethiopoides</name>
    <dbReference type="NCBI Taxonomy" id="144406"/>
    <lineage>
        <taxon>Eukaryota</taxon>
        <taxon>Metazoa</taxon>
        <taxon>Ecdysozoa</taxon>
        <taxon>Arthropoda</taxon>
        <taxon>Hexapoda</taxon>
        <taxon>Insecta</taxon>
        <taxon>Pterygota</taxon>
        <taxon>Neoptera</taxon>
        <taxon>Endopterygota</taxon>
        <taxon>Hymenoptera</taxon>
        <taxon>Apocrita</taxon>
        <taxon>Ichneumonoidea</taxon>
        <taxon>Braconidae</taxon>
        <taxon>Euphorinae</taxon>
        <taxon>Microctonus</taxon>
    </lineage>
</organism>
<protein>
    <submittedName>
        <fullName evidence="3">Uncharacterized protein</fullName>
    </submittedName>
</protein>
<gene>
    <name evidence="3" type="ORF">PV328_005235</name>
</gene>
<feature type="chain" id="PRO_5041357912" evidence="2">
    <location>
        <begin position="19"/>
        <end position="295"/>
    </location>
</feature>
<dbReference type="Proteomes" id="UP001168990">
    <property type="component" value="Unassembled WGS sequence"/>
</dbReference>
<feature type="signal peptide" evidence="2">
    <location>
        <begin position="1"/>
        <end position="18"/>
    </location>
</feature>
<accession>A0AA39KSE1</accession>
<evidence type="ECO:0000256" key="2">
    <source>
        <dbReference type="SAM" id="SignalP"/>
    </source>
</evidence>
<dbReference type="AlphaFoldDB" id="A0AA39KSE1"/>
<comment type="caution">
    <text evidence="3">The sequence shown here is derived from an EMBL/GenBank/DDBJ whole genome shotgun (WGS) entry which is preliminary data.</text>
</comment>
<dbReference type="EMBL" id="JAQQBS010000002">
    <property type="protein sequence ID" value="KAK0171836.1"/>
    <property type="molecule type" value="Genomic_DNA"/>
</dbReference>
<feature type="region of interest" description="Disordered" evidence="1">
    <location>
        <begin position="275"/>
        <end position="295"/>
    </location>
</feature>